<dbReference type="Gene3D" id="1.10.287.1080">
    <property type="entry name" value="MazG-like"/>
    <property type="match status" value="1"/>
</dbReference>
<reference evidence="1" key="1">
    <citation type="journal article" date="2020" name="mSystems">
        <title>Genome- and Community-Level Interaction Insights into Carbon Utilization and Element Cycling Functions of Hydrothermarchaeota in Hydrothermal Sediment.</title>
        <authorList>
            <person name="Zhou Z."/>
            <person name="Liu Y."/>
            <person name="Xu W."/>
            <person name="Pan J."/>
            <person name="Luo Z.H."/>
            <person name="Li M."/>
        </authorList>
    </citation>
    <scope>NUCLEOTIDE SEQUENCE [LARGE SCALE GENOMIC DNA]</scope>
    <source>
        <strain evidence="1">SpSt-1056</strain>
    </source>
</reference>
<accession>A0A7C5QCL3</accession>
<gene>
    <name evidence="1" type="ORF">ENM11_02075</name>
</gene>
<dbReference type="SUPFAM" id="SSF101386">
    <property type="entry name" value="all-alpha NTP pyrophosphatases"/>
    <property type="match status" value="1"/>
</dbReference>
<comment type="caution">
    <text evidence="1">The sequence shown here is derived from an EMBL/GenBank/DDBJ whole genome shotgun (WGS) entry which is preliminary data.</text>
</comment>
<proteinExistence type="predicted"/>
<organism evidence="1">
    <name type="scientific">Caldiarchaeum subterraneum</name>
    <dbReference type="NCBI Taxonomy" id="311458"/>
    <lineage>
        <taxon>Archaea</taxon>
        <taxon>Nitrososphaerota</taxon>
        <taxon>Candidatus Caldarchaeales</taxon>
        <taxon>Candidatus Caldarchaeaceae</taxon>
        <taxon>Candidatus Caldarchaeum</taxon>
    </lineage>
</organism>
<dbReference type="PANTHER" id="PTHR42692">
    <property type="entry name" value="NUCLEOTIDE PYROPHOSPHOHYDROLASE"/>
    <property type="match status" value="1"/>
</dbReference>
<evidence type="ECO:0000313" key="1">
    <source>
        <dbReference type="EMBL" id="HHK67928.1"/>
    </source>
</evidence>
<dbReference type="EMBL" id="DRWN01000019">
    <property type="protein sequence ID" value="HHK67928.1"/>
    <property type="molecule type" value="Genomic_DNA"/>
</dbReference>
<name>A0A7C5QCL3_CALS0</name>
<dbReference type="PANTHER" id="PTHR42692:SF2">
    <property type="entry name" value="IG HYPOTHETICAL 16995"/>
    <property type="match status" value="1"/>
</dbReference>
<sequence length="124" mass="14035">MCSSISEVAGLRLDELQKKVDEFEKARGWEKFRESLIYAHLIEELTEIGRFILAKEGYKRADLGHSSPGDDIGSEFAQSLTLLIQLANRFGVDLEDALEKELAKMERRFNPKEWTKALSSGGET</sequence>
<protein>
    <submittedName>
        <fullName evidence="1">Uncharacterized protein</fullName>
    </submittedName>
</protein>
<dbReference type="InterPro" id="IPR047046">
    <property type="entry name" value="YpjD/YvdC"/>
</dbReference>
<dbReference type="AlphaFoldDB" id="A0A7C5QCL3"/>